<dbReference type="EMBL" id="CYRY02005358">
    <property type="protein sequence ID" value="VCW69799.1"/>
    <property type="molecule type" value="Genomic_DNA"/>
</dbReference>
<protein>
    <submittedName>
        <fullName evidence="2">Uncharacterized protein</fullName>
    </submittedName>
</protein>
<dbReference type="AlphaFoldDB" id="A0A9X9LJT9"/>
<evidence type="ECO:0000313" key="3">
    <source>
        <dbReference type="Proteomes" id="UP000269945"/>
    </source>
</evidence>
<sequence>MMPVCFLNDNLAEEERGCQVLLGWLRGMCTFLFACVSLAPFLKINICV</sequence>
<keyword evidence="1" id="KW-1133">Transmembrane helix</keyword>
<feature type="transmembrane region" description="Helical" evidence="1">
    <location>
        <begin position="20"/>
        <end position="42"/>
    </location>
</feature>
<proteinExistence type="predicted"/>
<accession>A0A9X9LJT9</accession>
<dbReference type="Proteomes" id="UP000269945">
    <property type="component" value="Unassembled WGS sequence"/>
</dbReference>
<evidence type="ECO:0000313" key="2">
    <source>
        <dbReference type="EMBL" id="VCW69799.1"/>
    </source>
</evidence>
<organism evidence="2 3">
    <name type="scientific">Gulo gulo</name>
    <name type="common">Wolverine</name>
    <name type="synonym">Gluton</name>
    <dbReference type="NCBI Taxonomy" id="48420"/>
    <lineage>
        <taxon>Eukaryota</taxon>
        <taxon>Metazoa</taxon>
        <taxon>Chordata</taxon>
        <taxon>Craniata</taxon>
        <taxon>Vertebrata</taxon>
        <taxon>Euteleostomi</taxon>
        <taxon>Mammalia</taxon>
        <taxon>Eutheria</taxon>
        <taxon>Laurasiatheria</taxon>
        <taxon>Carnivora</taxon>
        <taxon>Caniformia</taxon>
        <taxon>Musteloidea</taxon>
        <taxon>Mustelidae</taxon>
        <taxon>Guloninae</taxon>
        <taxon>Gulo</taxon>
    </lineage>
</organism>
<gene>
    <name evidence="2" type="ORF">BN2614_LOCUS1</name>
</gene>
<keyword evidence="1" id="KW-0812">Transmembrane</keyword>
<evidence type="ECO:0000256" key="1">
    <source>
        <dbReference type="SAM" id="Phobius"/>
    </source>
</evidence>
<keyword evidence="3" id="KW-1185">Reference proteome</keyword>
<comment type="caution">
    <text evidence="2">The sequence shown here is derived from an EMBL/GenBank/DDBJ whole genome shotgun (WGS) entry which is preliminary data.</text>
</comment>
<keyword evidence="1" id="KW-0472">Membrane</keyword>
<name>A0A9X9LJT9_GULGU</name>
<reference evidence="2 3" key="1">
    <citation type="submission" date="2018-10" db="EMBL/GenBank/DDBJ databases">
        <authorList>
            <person name="Ekblom R."/>
            <person name="Jareborg N."/>
        </authorList>
    </citation>
    <scope>NUCLEOTIDE SEQUENCE [LARGE SCALE GENOMIC DNA]</scope>
    <source>
        <tissue evidence="2">Muscle</tissue>
    </source>
</reference>